<gene>
    <name evidence="1" type="ORF">LENED_012217</name>
</gene>
<protein>
    <submittedName>
        <fullName evidence="1">Uncharacterized protein</fullName>
    </submittedName>
</protein>
<name>A0A1Q3ES36_LENED</name>
<evidence type="ECO:0000313" key="2">
    <source>
        <dbReference type="Proteomes" id="UP000188533"/>
    </source>
</evidence>
<reference evidence="1 2" key="1">
    <citation type="submission" date="2016-08" db="EMBL/GenBank/DDBJ databases">
        <authorList>
            <consortium name="Lentinula edodes genome sequencing consortium"/>
            <person name="Sakamoto Y."/>
            <person name="Nakade K."/>
            <person name="Sato S."/>
            <person name="Yoshida Y."/>
            <person name="Miyazaki K."/>
            <person name="Natsume S."/>
            <person name="Konno N."/>
        </authorList>
    </citation>
    <scope>NUCLEOTIDE SEQUENCE [LARGE SCALE GENOMIC DNA]</scope>
    <source>
        <strain evidence="1 2">NBRC 111202</strain>
    </source>
</reference>
<reference evidence="1 2" key="2">
    <citation type="submission" date="2017-02" db="EMBL/GenBank/DDBJ databases">
        <title>A genome survey and senescence transcriptome analysis in Lentinula edodes.</title>
        <authorList>
            <person name="Sakamoto Y."/>
            <person name="Nakade K."/>
            <person name="Sato S."/>
            <person name="Yoshida Y."/>
            <person name="Miyazaki K."/>
            <person name="Natsume S."/>
            <person name="Konno N."/>
        </authorList>
    </citation>
    <scope>NUCLEOTIDE SEQUENCE [LARGE SCALE GENOMIC DNA]</scope>
    <source>
        <strain evidence="1 2">NBRC 111202</strain>
    </source>
</reference>
<dbReference type="EMBL" id="BDGU01001498">
    <property type="protein sequence ID" value="GAW09993.1"/>
    <property type="molecule type" value="Genomic_DNA"/>
</dbReference>
<dbReference type="Proteomes" id="UP000188533">
    <property type="component" value="Unassembled WGS sequence"/>
</dbReference>
<evidence type="ECO:0000313" key="1">
    <source>
        <dbReference type="EMBL" id="GAW09993.1"/>
    </source>
</evidence>
<accession>A0A1Q3ES36</accession>
<comment type="caution">
    <text evidence="1">The sequence shown here is derived from an EMBL/GenBank/DDBJ whole genome shotgun (WGS) entry which is preliminary data.</text>
</comment>
<keyword evidence="2" id="KW-1185">Reference proteome</keyword>
<proteinExistence type="predicted"/>
<sequence>MSTQTQLYLISFISNPLDTRWPLSRLQRPTVSTGIRIPFCADYVFISVFSSSRWILVASQFFFSSRYRIPTPTCTVNAGIKTYVEQVERVGLRNELVFAIYLSAQAATREARKPGNSRMSLHLDLAQFLYLSVSVSVLNRTALSIYELVLLASKLVFFRCEGDSIPIAKKVAPPSRFATQKTSSDISE</sequence>
<dbReference type="AlphaFoldDB" id="A0A1Q3ES36"/>
<organism evidence="1 2">
    <name type="scientific">Lentinula edodes</name>
    <name type="common">Shiitake mushroom</name>
    <name type="synonym">Lentinus edodes</name>
    <dbReference type="NCBI Taxonomy" id="5353"/>
    <lineage>
        <taxon>Eukaryota</taxon>
        <taxon>Fungi</taxon>
        <taxon>Dikarya</taxon>
        <taxon>Basidiomycota</taxon>
        <taxon>Agaricomycotina</taxon>
        <taxon>Agaricomycetes</taxon>
        <taxon>Agaricomycetidae</taxon>
        <taxon>Agaricales</taxon>
        <taxon>Marasmiineae</taxon>
        <taxon>Omphalotaceae</taxon>
        <taxon>Lentinula</taxon>
    </lineage>
</organism>